<dbReference type="GO" id="GO:0005829">
    <property type="term" value="C:cytosol"/>
    <property type="evidence" value="ECO:0007669"/>
    <property type="project" value="TreeGrafter"/>
</dbReference>
<evidence type="ECO:0000256" key="2">
    <source>
        <dbReference type="ARBA" id="ARBA00023295"/>
    </source>
</evidence>
<dbReference type="AlphaFoldDB" id="A0A2R5EMB1"/>
<feature type="domain" description="Inosine/uridine-preferring nucleoside hydrolase" evidence="3">
    <location>
        <begin position="4"/>
        <end position="290"/>
    </location>
</feature>
<keyword evidence="5" id="KW-1185">Reference proteome</keyword>
<evidence type="ECO:0000256" key="1">
    <source>
        <dbReference type="ARBA" id="ARBA00022801"/>
    </source>
</evidence>
<dbReference type="SUPFAM" id="SSF53590">
    <property type="entry name" value="Nucleoside hydrolase"/>
    <property type="match status" value="1"/>
</dbReference>
<dbReference type="GO" id="GO:0006152">
    <property type="term" value="P:purine nucleoside catabolic process"/>
    <property type="evidence" value="ECO:0007669"/>
    <property type="project" value="TreeGrafter"/>
</dbReference>
<dbReference type="EMBL" id="BDQX01000111">
    <property type="protein sequence ID" value="GBG07800.1"/>
    <property type="molecule type" value="Genomic_DNA"/>
</dbReference>
<gene>
    <name evidence="4" type="ORF">PAT3040_02361</name>
</gene>
<dbReference type="Gene3D" id="3.90.245.10">
    <property type="entry name" value="Ribonucleoside hydrolase-like"/>
    <property type="match status" value="1"/>
</dbReference>
<keyword evidence="1 4" id="KW-0378">Hydrolase</keyword>
<dbReference type="Pfam" id="PF01156">
    <property type="entry name" value="IU_nuc_hydro"/>
    <property type="match status" value="1"/>
</dbReference>
<evidence type="ECO:0000313" key="4">
    <source>
        <dbReference type="EMBL" id="GBG07800.1"/>
    </source>
</evidence>
<dbReference type="Proteomes" id="UP000245202">
    <property type="component" value="Unassembled WGS sequence"/>
</dbReference>
<proteinExistence type="predicted"/>
<protein>
    <submittedName>
        <fullName evidence="4">Nucleoside hydrolase</fullName>
    </submittedName>
</protein>
<dbReference type="PANTHER" id="PTHR12304">
    <property type="entry name" value="INOSINE-URIDINE PREFERRING NUCLEOSIDE HYDROLASE"/>
    <property type="match status" value="1"/>
</dbReference>
<dbReference type="PANTHER" id="PTHR12304:SF4">
    <property type="entry name" value="URIDINE NUCLEOSIDASE"/>
    <property type="match status" value="1"/>
</dbReference>
<sequence>MTRIIVDTDIGDDVDDVLALTFALLCPHLDIKAITTVTPWADKRSKIVKHCLKLIGKTDIPVGSGIELPMRGLSDEELAKMTTEKRLNQYAAIPREEREREEERVNAAELIIQMVERYPQDISIAAIGPLSNIALALRLRPSIASKIRSIALMGGEVQVHRQEHNITWDPEAAEVVLTSGIPLFFGTWSVTRQLILSPEDCRIIENGNAELGAFLGDCIKRWWPSKGSKPGPVMYDLAPLAWCFDRSYFETRPMHLRVETSGKLTRGMTIASDQTPNAEVTTGMKSEALHQLFMETVSD</sequence>
<dbReference type="InterPro" id="IPR036452">
    <property type="entry name" value="Ribo_hydro-like"/>
</dbReference>
<keyword evidence="2" id="KW-0326">Glycosidase</keyword>
<evidence type="ECO:0000259" key="3">
    <source>
        <dbReference type="Pfam" id="PF01156"/>
    </source>
</evidence>
<accession>A0A2R5EMB1</accession>
<evidence type="ECO:0000313" key="5">
    <source>
        <dbReference type="Proteomes" id="UP000245202"/>
    </source>
</evidence>
<dbReference type="InterPro" id="IPR001910">
    <property type="entry name" value="Inosine/uridine_hydrolase_dom"/>
</dbReference>
<name>A0A2R5EMB1_9BACL</name>
<reference evidence="4 5" key="1">
    <citation type="submission" date="2017-08" db="EMBL/GenBank/DDBJ databases">
        <title>Substantial Increase in Enzyme Production by Combined Drug-Resistance Mutations in Paenibacillus agaridevorans.</title>
        <authorList>
            <person name="Tanaka Y."/>
            <person name="Funane K."/>
            <person name="Hosaka T."/>
            <person name="Shiwa Y."/>
            <person name="Fujita N."/>
            <person name="Miyazaki T."/>
            <person name="Yoshikawa H."/>
            <person name="Murakami K."/>
            <person name="Kasahara K."/>
            <person name="Inaoka T."/>
            <person name="Hiraga Y."/>
            <person name="Ochi K."/>
        </authorList>
    </citation>
    <scope>NUCLEOTIDE SEQUENCE [LARGE SCALE GENOMIC DNA]</scope>
    <source>
        <strain evidence="4 5">T-3040</strain>
    </source>
</reference>
<dbReference type="InterPro" id="IPR023186">
    <property type="entry name" value="IUNH"/>
</dbReference>
<comment type="caution">
    <text evidence="4">The sequence shown here is derived from an EMBL/GenBank/DDBJ whole genome shotgun (WGS) entry which is preliminary data.</text>
</comment>
<organism evidence="4 5">
    <name type="scientific">Paenibacillus agaridevorans</name>
    <dbReference type="NCBI Taxonomy" id="171404"/>
    <lineage>
        <taxon>Bacteria</taxon>
        <taxon>Bacillati</taxon>
        <taxon>Bacillota</taxon>
        <taxon>Bacilli</taxon>
        <taxon>Bacillales</taxon>
        <taxon>Paenibacillaceae</taxon>
        <taxon>Paenibacillus</taxon>
    </lineage>
</organism>
<dbReference type="GO" id="GO:0008477">
    <property type="term" value="F:purine nucleosidase activity"/>
    <property type="evidence" value="ECO:0007669"/>
    <property type="project" value="TreeGrafter"/>
</dbReference>
<dbReference type="RefSeq" id="WP_108992814.1">
    <property type="nucleotide sequence ID" value="NZ_BDQX01000111.1"/>
</dbReference>